<dbReference type="GO" id="GO:0016989">
    <property type="term" value="F:sigma factor antagonist activity"/>
    <property type="evidence" value="ECO:0007669"/>
    <property type="project" value="InterPro"/>
</dbReference>
<dbReference type="RefSeq" id="WP_149333411.1">
    <property type="nucleotide sequence ID" value="NZ_QOVF01000005.1"/>
</dbReference>
<evidence type="ECO:0000256" key="4">
    <source>
        <dbReference type="ARBA" id="ARBA00022692"/>
    </source>
</evidence>
<dbReference type="InterPro" id="IPR052383">
    <property type="entry name" value="Anti-sigma-E_RseA-like"/>
</dbReference>
<evidence type="ECO:0000256" key="3">
    <source>
        <dbReference type="ARBA" id="ARBA00022475"/>
    </source>
</evidence>
<dbReference type="OrthoDB" id="5734981at2"/>
<evidence type="ECO:0000313" key="9">
    <source>
        <dbReference type="EMBL" id="KAA0693163.1"/>
    </source>
</evidence>
<comment type="subcellular location">
    <subcellularLocation>
        <location evidence="1">Cell membrane</location>
        <topology evidence="1">Single-pass membrane protein</topology>
    </subcellularLocation>
</comment>
<keyword evidence="10" id="KW-1185">Reference proteome</keyword>
<keyword evidence="5" id="KW-1133">Transmembrane helix</keyword>
<dbReference type="InterPro" id="IPR005573">
    <property type="entry name" value="Anti-sigma_E_RseA_C"/>
</dbReference>
<dbReference type="InterPro" id="IPR036147">
    <property type="entry name" value="Anti-sigma_E_RseA_N_sf"/>
</dbReference>
<evidence type="ECO:0000256" key="5">
    <source>
        <dbReference type="ARBA" id="ARBA00022989"/>
    </source>
</evidence>
<keyword evidence="4" id="KW-0812">Transmembrane</keyword>
<feature type="domain" description="Anti sigma-E protein RseA C-terminal" evidence="8">
    <location>
        <begin position="139"/>
        <end position="183"/>
    </location>
</feature>
<name>A0A7V7KW00_9GAMM</name>
<dbReference type="GO" id="GO:0005886">
    <property type="term" value="C:plasma membrane"/>
    <property type="evidence" value="ECO:0007669"/>
    <property type="project" value="UniProtKB-SubCell"/>
</dbReference>
<dbReference type="PANTHER" id="PTHR38104">
    <property type="match status" value="1"/>
</dbReference>
<comment type="similarity">
    <text evidence="2">Belongs to the RseA family.</text>
</comment>
<evidence type="ECO:0000313" key="10">
    <source>
        <dbReference type="Proteomes" id="UP000463138"/>
    </source>
</evidence>
<evidence type="ECO:0000256" key="1">
    <source>
        <dbReference type="ARBA" id="ARBA00004162"/>
    </source>
</evidence>
<dbReference type="AlphaFoldDB" id="A0A7V7KW00"/>
<dbReference type="CDD" id="cd16328">
    <property type="entry name" value="RseA_N"/>
    <property type="match status" value="1"/>
</dbReference>
<keyword evidence="3" id="KW-1003">Cell membrane</keyword>
<dbReference type="Pfam" id="PF03873">
    <property type="entry name" value="RseA_C"/>
    <property type="match status" value="1"/>
</dbReference>
<evidence type="ECO:0000259" key="8">
    <source>
        <dbReference type="Pfam" id="PF03873"/>
    </source>
</evidence>
<sequence>MSNQSLQESLSALMDNEADELEIRRVLQSSESDPALRSTWDRYQMARAVMHKEPWQPKIDLSAGIAAVIAGEPEPVAAPKAPRVWQNLSRLAVAASVTMAVLVGVNMFNQDGAPADPAMVADLPPVVDAPVAVAPAVAPASQGGAVLAGFSQQPQMNGDAVADQKAPSAWQEQRIGSYLRQHAEHSSRFEAPQLLPYARAASLESK</sequence>
<comment type="caution">
    <text evidence="9">The sequence shown here is derived from an EMBL/GenBank/DDBJ whole genome shotgun (WGS) entry which is preliminary data.</text>
</comment>
<dbReference type="EMBL" id="QOVF01000005">
    <property type="protein sequence ID" value="KAA0693163.1"/>
    <property type="molecule type" value="Genomic_DNA"/>
</dbReference>
<dbReference type="InterPro" id="IPR005572">
    <property type="entry name" value="Anti-sigma_E_RseA_N"/>
</dbReference>
<feature type="domain" description="Anti sigma-E protein RseA N-terminal" evidence="7">
    <location>
        <begin position="7"/>
        <end position="82"/>
    </location>
</feature>
<reference evidence="9 10" key="1">
    <citation type="submission" date="2018-07" db="EMBL/GenBank/DDBJ databases">
        <title>Pseudomonas laoshanensis sp. nov., isolated from soil.</title>
        <authorList>
            <person name="Sun J."/>
            <person name="Yu L."/>
            <person name="Wang M."/>
            <person name="Zhang C."/>
        </authorList>
    </citation>
    <scope>NUCLEOTIDE SEQUENCE [LARGE SCALE GENOMIC DNA]</scope>
    <source>
        <strain evidence="9 10">Y22</strain>
    </source>
</reference>
<dbReference type="PANTHER" id="PTHR38104:SF1">
    <property type="entry name" value="ANTI-SIGMA-E FACTOR RSEA"/>
    <property type="match status" value="1"/>
</dbReference>
<keyword evidence="6" id="KW-0472">Membrane</keyword>
<accession>A0A7V7KW00</accession>
<dbReference type="Pfam" id="PF03872">
    <property type="entry name" value="RseA_N"/>
    <property type="match status" value="1"/>
</dbReference>
<dbReference type="Gene3D" id="1.10.10.880">
    <property type="entry name" value="Anti sigma-E protein RseA, N-terminal domain"/>
    <property type="match status" value="1"/>
</dbReference>
<organism evidence="9 10">
    <name type="scientific">Halopseudomonas laoshanensis</name>
    <dbReference type="NCBI Taxonomy" id="2268758"/>
    <lineage>
        <taxon>Bacteria</taxon>
        <taxon>Pseudomonadati</taxon>
        <taxon>Pseudomonadota</taxon>
        <taxon>Gammaproteobacteria</taxon>
        <taxon>Pseudomonadales</taxon>
        <taxon>Pseudomonadaceae</taxon>
        <taxon>Halopseudomonas</taxon>
    </lineage>
</organism>
<protein>
    <submittedName>
        <fullName evidence="9">RNA polymerase subunit sigma</fullName>
    </submittedName>
</protein>
<dbReference type="SUPFAM" id="SSF89069">
    <property type="entry name" value="N-terminal, cytoplasmic domain of anti-sigmaE factor RseA"/>
    <property type="match status" value="1"/>
</dbReference>
<evidence type="ECO:0000256" key="2">
    <source>
        <dbReference type="ARBA" id="ARBA00005837"/>
    </source>
</evidence>
<gene>
    <name evidence="9" type="ORF">DT594_14895</name>
</gene>
<evidence type="ECO:0000256" key="6">
    <source>
        <dbReference type="ARBA" id="ARBA00023136"/>
    </source>
</evidence>
<dbReference type="Proteomes" id="UP000463138">
    <property type="component" value="Unassembled WGS sequence"/>
</dbReference>
<proteinExistence type="inferred from homology"/>
<evidence type="ECO:0000259" key="7">
    <source>
        <dbReference type="Pfam" id="PF03872"/>
    </source>
</evidence>